<reference evidence="1" key="1">
    <citation type="journal article" date="2020" name="New Phytol.">
        <title>Comparative genomics reveals dynamic genome evolution in host specialist ectomycorrhizal fungi.</title>
        <authorList>
            <person name="Lofgren L.A."/>
            <person name="Nguyen N.H."/>
            <person name="Vilgalys R."/>
            <person name="Ruytinx J."/>
            <person name="Liao H.L."/>
            <person name="Branco S."/>
            <person name="Kuo A."/>
            <person name="LaButti K."/>
            <person name="Lipzen A."/>
            <person name="Andreopoulos W."/>
            <person name="Pangilinan J."/>
            <person name="Riley R."/>
            <person name="Hundley H."/>
            <person name="Na H."/>
            <person name="Barry K."/>
            <person name="Grigoriev I.V."/>
            <person name="Stajich J.E."/>
            <person name="Kennedy P.G."/>
        </authorList>
    </citation>
    <scope>NUCLEOTIDE SEQUENCE</scope>
    <source>
        <strain evidence="1">FC423</strain>
    </source>
</reference>
<name>A0A9P7F3R5_9AGAM</name>
<accession>A0A9P7F3R5</accession>
<dbReference type="Proteomes" id="UP000823399">
    <property type="component" value="Unassembled WGS sequence"/>
</dbReference>
<dbReference type="GeneID" id="64693733"/>
<comment type="caution">
    <text evidence="1">The sequence shown here is derived from an EMBL/GenBank/DDBJ whole genome shotgun (WGS) entry which is preliminary data.</text>
</comment>
<evidence type="ECO:0000313" key="2">
    <source>
        <dbReference type="Proteomes" id="UP000823399"/>
    </source>
</evidence>
<sequence>LANDYADRMASFAQNQRGVIPSGPLATFSMDDYTMFASGHGFVENNLSSFIISRLEDSYALSDSFRLARALTIALYDSHHLPDFPYTRASNSFSGVVQLHTRSSQLDTAGGAASMFS</sequence>
<keyword evidence="2" id="KW-1185">Reference proteome</keyword>
<dbReference type="OrthoDB" id="2685129at2759"/>
<gene>
    <name evidence="1" type="ORF">F5147DRAFT_579168</name>
</gene>
<dbReference type="EMBL" id="JABBWM010000037">
    <property type="protein sequence ID" value="KAG2105854.1"/>
    <property type="molecule type" value="Genomic_DNA"/>
</dbReference>
<proteinExistence type="predicted"/>
<organism evidence="1 2">
    <name type="scientific">Suillus discolor</name>
    <dbReference type="NCBI Taxonomy" id="1912936"/>
    <lineage>
        <taxon>Eukaryota</taxon>
        <taxon>Fungi</taxon>
        <taxon>Dikarya</taxon>
        <taxon>Basidiomycota</taxon>
        <taxon>Agaricomycotina</taxon>
        <taxon>Agaricomycetes</taxon>
        <taxon>Agaricomycetidae</taxon>
        <taxon>Boletales</taxon>
        <taxon>Suillineae</taxon>
        <taxon>Suillaceae</taxon>
        <taxon>Suillus</taxon>
    </lineage>
</organism>
<feature type="non-terminal residue" evidence="1">
    <location>
        <position position="1"/>
    </location>
</feature>
<protein>
    <submittedName>
        <fullName evidence="1">Uncharacterized protein</fullName>
    </submittedName>
</protein>
<dbReference type="AlphaFoldDB" id="A0A9P7F3R5"/>
<dbReference type="RefSeq" id="XP_041291410.1">
    <property type="nucleotide sequence ID" value="XM_041431474.1"/>
</dbReference>
<evidence type="ECO:0000313" key="1">
    <source>
        <dbReference type="EMBL" id="KAG2105854.1"/>
    </source>
</evidence>